<evidence type="ECO:0000256" key="1">
    <source>
        <dbReference type="SAM" id="MobiDB-lite"/>
    </source>
</evidence>
<dbReference type="AlphaFoldDB" id="A0A2T0VDK6"/>
<proteinExistence type="predicted"/>
<keyword evidence="3" id="KW-1185">Reference proteome</keyword>
<feature type="compositionally biased region" description="Basic and acidic residues" evidence="1">
    <location>
        <begin position="7"/>
        <end position="18"/>
    </location>
</feature>
<organism evidence="2 3">
    <name type="scientific">Halomonas ventosae</name>
    <dbReference type="NCBI Taxonomy" id="229007"/>
    <lineage>
        <taxon>Bacteria</taxon>
        <taxon>Pseudomonadati</taxon>
        <taxon>Pseudomonadota</taxon>
        <taxon>Gammaproteobacteria</taxon>
        <taxon>Oceanospirillales</taxon>
        <taxon>Halomonadaceae</taxon>
        <taxon>Halomonas</taxon>
    </lineage>
</organism>
<sequence length="55" mass="6514">MRHLDHSRKLDTTAERPTRPAMPTLCMPAMPPLGLMASIENRLRAWRQRHHHRPH</sequence>
<dbReference type="RefSeq" id="WP_181243627.1">
    <property type="nucleotide sequence ID" value="NZ_PVTM01000017.1"/>
</dbReference>
<comment type="caution">
    <text evidence="2">The sequence shown here is derived from an EMBL/GenBank/DDBJ whole genome shotgun (WGS) entry which is preliminary data.</text>
</comment>
<dbReference type="EMBL" id="PVTM01000017">
    <property type="protein sequence ID" value="PRY68264.1"/>
    <property type="molecule type" value="Genomic_DNA"/>
</dbReference>
<dbReference type="Proteomes" id="UP000239896">
    <property type="component" value="Unassembled WGS sequence"/>
</dbReference>
<accession>A0A2T0VDK6</accession>
<name>A0A2T0VDK6_9GAMM</name>
<protein>
    <submittedName>
        <fullName evidence="2">Uncharacterized protein</fullName>
    </submittedName>
</protein>
<reference evidence="2 3" key="1">
    <citation type="submission" date="2018-03" db="EMBL/GenBank/DDBJ databases">
        <title>Comparative analysis of microorganisms from saline springs in Andes Mountain Range, Colombia.</title>
        <authorList>
            <person name="Rubin E."/>
        </authorList>
    </citation>
    <scope>NUCLEOTIDE SEQUENCE [LARGE SCALE GENOMIC DNA]</scope>
    <source>
        <strain evidence="2 3">USBA 854</strain>
    </source>
</reference>
<evidence type="ECO:0000313" key="2">
    <source>
        <dbReference type="EMBL" id="PRY68264.1"/>
    </source>
</evidence>
<gene>
    <name evidence="2" type="ORF">BCL64_11730</name>
</gene>
<feature type="region of interest" description="Disordered" evidence="1">
    <location>
        <begin position="1"/>
        <end position="29"/>
    </location>
</feature>
<evidence type="ECO:0000313" key="3">
    <source>
        <dbReference type="Proteomes" id="UP000239896"/>
    </source>
</evidence>